<dbReference type="CDD" id="cd16491">
    <property type="entry name" value="RING-CH-C4HC3_LTN1"/>
    <property type="match status" value="1"/>
</dbReference>
<name>A0ABP0D6G3_9PEZI</name>
<comment type="caution">
    <text evidence="18">The sequence shown here is derived from an EMBL/GenBank/DDBJ whole genome shotgun (WGS) entry which is preliminary data.</text>
</comment>
<evidence type="ECO:0000256" key="15">
    <source>
        <dbReference type="RuleBase" id="RU367090"/>
    </source>
</evidence>
<comment type="similarity">
    <text evidence="4 15">Belongs to the LTN1 family.</text>
</comment>
<organism evidence="18 19">
    <name type="scientific">Sporothrix epigloea</name>
    <dbReference type="NCBI Taxonomy" id="1892477"/>
    <lineage>
        <taxon>Eukaryota</taxon>
        <taxon>Fungi</taxon>
        <taxon>Dikarya</taxon>
        <taxon>Ascomycota</taxon>
        <taxon>Pezizomycotina</taxon>
        <taxon>Sordariomycetes</taxon>
        <taxon>Sordariomycetidae</taxon>
        <taxon>Ophiostomatales</taxon>
        <taxon>Ophiostomataceae</taxon>
        <taxon>Sporothrix</taxon>
    </lineage>
</organism>
<keyword evidence="9 15" id="KW-0479">Metal-binding</keyword>
<evidence type="ECO:0000256" key="7">
    <source>
        <dbReference type="ARBA" id="ARBA00022490"/>
    </source>
</evidence>
<protein>
    <recommendedName>
        <fullName evidence="6 15">E3 ubiquitin-protein ligase listerin</fullName>
        <ecNumber evidence="5 15">2.3.2.27</ecNumber>
    </recommendedName>
    <alternativeName>
        <fullName evidence="15">RING-type E3 ubiquitin transferase listerin</fullName>
    </alternativeName>
</protein>
<evidence type="ECO:0000256" key="13">
    <source>
        <dbReference type="ARBA" id="ARBA00022833"/>
    </source>
</evidence>
<keyword evidence="11 14" id="KW-0863">Zinc-finger</keyword>
<evidence type="ECO:0000256" key="8">
    <source>
        <dbReference type="ARBA" id="ARBA00022679"/>
    </source>
</evidence>
<dbReference type="Pfam" id="PF23009">
    <property type="entry name" value="UBC_like"/>
    <property type="match status" value="1"/>
</dbReference>
<evidence type="ECO:0000256" key="9">
    <source>
        <dbReference type="ARBA" id="ARBA00022723"/>
    </source>
</evidence>
<dbReference type="InterPro" id="IPR016024">
    <property type="entry name" value="ARM-type_fold"/>
</dbReference>
<evidence type="ECO:0000256" key="4">
    <source>
        <dbReference type="ARBA" id="ARBA00007997"/>
    </source>
</evidence>
<keyword evidence="12 15" id="KW-0833">Ubl conjugation pathway</keyword>
<dbReference type="InterPro" id="IPR001841">
    <property type="entry name" value="Znf_RING"/>
</dbReference>
<dbReference type="InterPro" id="IPR039804">
    <property type="entry name" value="RING-CH-C4HC3_LTN1"/>
</dbReference>
<dbReference type="InterPro" id="IPR011016">
    <property type="entry name" value="Znf_RING-CH"/>
</dbReference>
<keyword evidence="19" id="KW-1185">Reference proteome</keyword>
<comment type="subcellular location">
    <subcellularLocation>
        <location evidence="2">Cytoplasm</location>
        <location evidence="2">Cytosol</location>
    </subcellularLocation>
</comment>
<dbReference type="Pfam" id="PF23280">
    <property type="entry name" value="TPR_26"/>
    <property type="match status" value="1"/>
</dbReference>
<dbReference type="PANTHER" id="PTHR12389">
    <property type="entry name" value="ZINC FINGER PROTEIN 294"/>
    <property type="match status" value="1"/>
</dbReference>
<evidence type="ECO:0000256" key="2">
    <source>
        <dbReference type="ARBA" id="ARBA00004514"/>
    </source>
</evidence>
<feature type="domain" description="RING-type" evidence="17">
    <location>
        <begin position="1667"/>
        <end position="1713"/>
    </location>
</feature>
<dbReference type="InterPro" id="IPR054476">
    <property type="entry name" value="Ltn1_N"/>
</dbReference>
<evidence type="ECO:0000256" key="16">
    <source>
        <dbReference type="SAM" id="MobiDB-lite"/>
    </source>
</evidence>
<dbReference type="EMBL" id="CAWUOM010000001">
    <property type="protein sequence ID" value="CAK7262516.1"/>
    <property type="molecule type" value="Genomic_DNA"/>
</dbReference>
<keyword evidence="8 15" id="KW-0808">Transferase</keyword>
<sequence>MSRAQGRPRGPPPAGGLKGFGQAPPARPSGPVLGAKGGFGGFATASSKSGLAYVAERADLSAISDAHAVVSFKNLVKKDSTTKARALEELVAYAQANPYSQDGGVEDGILEAWVQSYPRLSIDDARRVRELAHTLQLSLMQSARKRMERHLPKVAGPWLAGTYDRDRAVAKVATDGLASFLTTDDKATLFWKRLQPQILDYARAALQESPTTLSDMRSSTQDEADHKYYRVLYSSVSLVLALLRRLSVTDTEALSPAYAQFFATEAIWTNALLSLDNHVRRVAYELFLQCLETRPEYLLDAQLPRLTELLINKAPKKSLTGSVVDYVKVLQKLTITRPGIWARGSSNPYTQLRPLVERGSQGAVASATSPSQNFWTQLDALFTSLPAQGLSFDEASDILTSFRKGLSSRNEPQSNAIDGWTSYLSMVRRLIDAVSPDDRRVAFVEANVYPLFHRFFSPLAAPPPGTGAWATGAHMPILTRASLLVARPAYADIVAASRVQWTELASALAGRMANSLPEVSKDFKTSQNEITRDGDRWFSLVADIHRSVQQAEAQQQSTDGSGPANLVEDVLEQPSLSILQRAADLLQKRNFKPFGAAQVISAAFTHAPYLLQNSTGGQEVIASLFPTDDTEQLSLILASPSAPSLLSCLRAMARDPFFQEQYVSIYTRIVPLLLDKDVDAETTAQNITLLISDASDVALATSRRNNDLQNYLVGTCLATAQGKVASWDLFQEVFASNALSAAAAKTLATNLVRSLGSKDAENAGALTALETVAVKMPALLVDDEELHLALVTKLLGMLKIQDTSLSAKVHALRALVDGAGSCGSRAKHNQPSRLLKIVHDNLDAVGPNVLDIDTLVEQAVSIARSPSTTPEDKEELFPSTNTWMQAMQTFLQSSNLDPSLAQVSNVGGAYLLVQPTTTTAPKLAVSRDRNGYSVPARMASYLTQLLSMAAENDGVALSALPQEFQVELLYLLYLVAELGADQVALNDAENLWGNLADPWVLATAEECISAIQSTLVKVFADRRDPKTSALIDALIQAMLQQSRQYTALAVYTTRALSGLLQIQMEDRTFSTTTDESYLVKQNLWKTGPTTTLGALAFLSGYGELLSASKSVSNFCNRLVSDVAGADPWTATKKQAALETLVLLNACMSVYELNYLPTASNRLVFAVKQITSWFGKEGEEDEGEEVDKDGGLLNLRIAAESCRALQRLLPCIKEIYGPHWERSIKFCISLWNRAAAIATANPSHLGQYLPCIHASLKLMGVLESMEEPNDDLEDGLALFSEAKWTSMRRLLVALAHQPSSPTSGPNRTQPQAVVDSLLCRMIGKTPLRLLTADTAGLYTLVASDSRDIQAAGFGLLHRALPALQEQLSFDTILERKEARLPGELASLLIDAPTLEAYTDDVLSTFPTPVRGYLLAWRLVFDAFSTASAKVRTDYATHLATGSYVAALLDFAFDVLGHSAAHPLNLDKEGLMDRASITSYDLAEAEASAASEEKHMYRLLVHLYYLVLKNVPGQFRAWYIACRTKQTTVAVEAWTAKYVSALVVEDVLDDVALWAQTQEDDGAPSGGGSGGDDASHEMIVKTNKRAREVVAGYEVDELMLSIAMRLPANYPIDNVSVVGVNRVAVDEKKWQSWLMITQGVIAFSNGSLVEGLATFRRNVLGALRGQTECAICYSIISEEKRVPEKRCGTCKNMFHRSCLYKWFLTSNQNSCPLCRNPISFLGSEKFKRRADPE</sequence>
<evidence type="ECO:0000256" key="1">
    <source>
        <dbReference type="ARBA" id="ARBA00000900"/>
    </source>
</evidence>
<comment type="subunit">
    <text evidence="15">Component of the ribosome quality control complex (RQC).</text>
</comment>
<dbReference type="InterPro" id="IPR057030">
    <property type="entry name" value="TPR_Rkr-1"/>
</dbReference>
<comment type="pathway">
    <text evidence="3 15">Protein modification; protein ubiquitination.</text>
</comment>
<dbReference type="SMART" id="SM00744">
    <property type="entry name" value="RINGv"/>
    <property type="match status" value="1"/>
</dbReference>
<comment type="catalytic activity">
    <reaction evidence="1 15">
        <text>S-ubiquitinyl-[E2 ubiquitin-conjugating enzyme]-L-cysteine + [acceptor protein]-L-lysine = [E2 ubiquitin-conjugating enzyme]-L-cysteine + N(6)-ubiquitinyl-[acceptor protein]-L-lysine.</text>
        <dbReference type="EC" id="2.3.2.27"/>
    </reaction>
</comment>
<dbReference type="InterPro" id="IPR054478">
    <property type="entry name" value="LTN1_UBC"/>
</dbReference>
<keyword evidence="7" id="KW-0963">Cytoplasm</keyword>
<evidence type="ECO:0000259" key="17">
    <source>
        <dbReference type="PROSITE" id="PS50089"/>
    </source>
</evidence>
<dbReference type="PANTHER" id="PTHR12389:SF0">
    <property type="entry name" value="E3 UBIQUITIN-PROTEIN LIGASE LISTERIN"/>
    <property type="match status" value="1"/>
</dbReference>
<dbReference type="PROSITE" id="PS50089">
    <property type="entry name" value="ZF_RING_2"/>
    <property type="match status" value="1"/>
</dbReference>
<dbReference type="SMART" id="SM00184">
    <property type="entry name" value="RING"/>
    <property type="match status" value="1"/>
</dbReference>
<evidence type="ECO:0000313" key="19">
    <source>
        <dbReference type="Proteomes" id="UP001642501"/>
    </source>
</evidence>
<evidence type="ECO:0000256" key="14">
    <source>
        <dbReference type="PROSITE-ProRule" id="PRU00175"/>
    </source>
</evidence>
<dbReference type="Pfam" id="PF13639">
    <property type="entry name" value="zf-RING_2"/>
    <property type="match status" value="1"/>
</dbReference>
<dbReference type="EC" id="2.3.2.27" evidence="5 15"/>
<evidence type="ECO:0000256" key="6">
    <source>
        <dbReference type="ARBA" id="ARBA00017157"/>
    </source>
</evidence>
<dbReference type="SUPFAM" id="SSF48371">
    <property type="entry name" value="ARM repeat"/>
    <property type="match status" value="1"/>
</dbReference>
<evidence type="ECO:0000313" key="18">
    <source>
        <dbReference type="EMBL" id="CAK7262516.1"/>
    </source>
</evidence>
<dbReference type="SMART" id="SM01197">
    <property type="entry name" value="FANCL_C"/>
    <property type="match status" value="1"/>
</dbReference>
<dbReference type="InterPro" id="IPR039795">
    <property type="entry name" value="LTN1/Rkr1"/>
</dbReference>
<evidence type="ECO:0000256" key="11">
    <source>
        <dbReference type="ARBA" id="ARBA00022771"/>
    </source>
</evidence>
<dbReference type="Proteomes" id="UP001642501">
    <property type="component" value="Unassembled WGS sequence"/>
</dbReference>
<dbReference type="SUPFAM" id="SSF57850">
    <property type="entry name" value="RING/U-box"/>
    <property type="match status" value="1"/>
</dbReference>
<gene>
    <name evidence="18" type="ORF">SEPCBS57363_000105</name>
</gene>
<reference evidence="18 19" key="1">
    <citation type="submission" date="2024-01" db="EMBL/GenBank/DDBJ databases">
        <authorList>
            <person name="Allen C."/>
            <person name="Tagirdzhanova G."/>
        </authorList>
    </citation>
    <scope>NUCLEOTIDE SEQUENCE [LARGE SCALE GENOMIC DNA]</scope>
    <source>
        <strain evidence="18 19">CBS 573.63</strain>
    </source>
</reference>
<accession>A0ABP0D6G3</accession>
<dbReference type="Pfam" id="PF22958">
    <property type="entry name" value="Ltn1_1st"/>
    <property type="match status" value="1"/>
</dbReference>
<dbReference type="Gene3D" id="3.30.40.10">
    <property type="entry name" value="Zinc/RING finger domain, C3HC4 (zinc finger)"/>
    <property type="match status" value="1"/>
</dbReference>
<feature type="region of interest" description="Disordered" evidence="16">
    <location>
        <begin position="1"/>
        <end position="32"/>
    </location>
</feature>
<proteinExistence type="inferred from homology"/>
<evidence type="ECO:0000256" key="3">
    <source>
        <dbReference type="ARBA" id="ARBA00004906"/>
    </source>
</evidence>
<evidence type="ECO:0000256" key="5">
    <source>
        <dbReference type="ARBA" id="ARBA00012483"/>
    </source>
</evidence>
<dbReference type="Pfam" id="PF22999">
    <property type="entry name" value="LTN1_E3_ligase_6th"/>
    <property type="match status" value="1"/>
</dbReference>
<keyword evidence="13 15" id="KW-0862">Zinc</keyword>
<evidence type="ECO:0000256" key="10">
    <source>
        <dbReference type="ARBA" id="ARBA00022737"/>
    </source>
</evidence>
<evidence type="ECO:0000256" key="12">
    <source>
        <dbReference type="ARBA" id="ARBA00022786"/>
    </source>
</evidence>
<dbReference type="InterPro" id="IPR013083">
    <property type="entry name" value="Znf_RING/FYVE/PHD"/>
</dbReference>
<dbReference type="InterPro" id="IPR054477">
    <property type="entry name" value="LTN1_E3_ligase_6th"/>
</dbReference>
<comment type="function">
    <text evidence="15">E3 ubiquitin-protein ligase. Component of the ribosome quality control complex (RQC), a ribosome-associated complex that mediates ubiquitination and extraction of incompletely synthesized nascent chains for proteasomal degradation.</text>
</comment>
<keyword evidence="10" id="KW-0677">Repeat</keyword>